<dbReference type="EMBL" id="MU276299">
    <property type="protein sequence ID" value="KAI0039487.1"/>
    <property type="molecule type" value="Genomic_DNA"/>
</dbReference>
<reference evidence="1" key="2">
    <citation type="journal article" date="2022" name="New Phytol.">
        <title>Evolutionary transition to the ectomycorrhizal habit in the genomes of a hyperdiverse lineage of mushroom-forming fungi.</title>
        <authorList>
            <person name="Looney B."/>
            <person name="Miyauchi S."/>
            <person name="Morin E."/>
            <person name="Drula E."/>
            <person name="Courty P.E."/>
            <person name="Kohler A."/>
            <person name="Kuo A."/>
            <person name="LaButti K."/>
            <person name="Pangilinan J."/>
            <person name="Lipzen A."/>
            <person name="Riley R."/>
            <person name="Andreopoulos W."/>
            <person name="He G."/>
            <person name="Johnson J."/>
            <person name="Nolan M."/>
            <person name="Tritt A."/>
            <person name="Barry K.W."/>
            <person name="Grigoriev I.V."/>
            <person name="Nagy L.G."/>
            <person name="Hibbett D."/>
            <person name="Henrissat B."/>
            <person name="Matheny P.B."/>
            <person name="Labbe J."/>
            <person name="Martin F.M."/>
        </authorList>
    </citation>
    <scope>NUCLEOTIDE SEQUENCE</scope>
    <source>
        <strain evidence="1">FP105234-sp</strain>
    </source>
</reference>
<protein>
    <submittedName>
        <fullName evidence="1">Uncharacterized protein</fullName>
    </submittedName>
</protein>
<proteinExistence type="predicted"/>
<name>A0ACB8R6F3_9AGAM</name>
<evidence type="ECO:0000313" key="2">
    <source>
        <dbReference type="Proteomes" id="UP000814033"/>
    </source>
</evidence>
<comment type="caution">
    <text evidence="1">The sequence shown here is derived from an EMBL/GenBank/DDBJ whole genome shotgun (WGS) entry which is preliminary data.</text>
</comment>
<reference evidence="1" key="1">
    <citation type="submission" date="2021-02" db="EMBL/GenBank/DDBJ databases">
        <authorList>
            <consortium name="DOE Joint Genome Institute"/>
            <person name="Ahrendt S."/>
            <person name="Looney B.P."/>
            <person name="Miyauchi S."/>
            <person name="Morin E."/>
            <person name="Drula E."/>
            <person name="Courty P.E."/>
            <person name="Chicoki N."/>
            <person name="Fauchery L."/>
            <person name="Kohler A."/>
            <person name="Kuo A."/>
            <person name="Labutti K."/>
            <person name="Pangilinan J."/>
            <person name="Lipzen A."/>
            <person name="Riley R."/>
            <person name="Andreopoulos W."/>
            <person name="He G."/>
            <person name="Johnson J."/>
            <person name="Barry K.W."/>
            <person name="Grigoriev I.V."/>
            <person name="Nagy L."/>
            <person name="Hibbett D."/>
            <person name="Henrissat B."/>
            <person name="Matheny P.B."/>
            <person name="Labbe J."/>
            <person name="Martin F."/>
        </authorList>
    </citation>
    <scope>NUCLEOTIDE SEQUENCE</scope>
    <source>
        <strain evidence="1">FP105234-sp</strain>
    </source>
</reference>
<keyword evidence="2" id="KW-1185">Reference proteome</keyword>
<evidence type="ECO:0000313" key="1">
    <source>
        <dbReference type="EMBL" id="KAI0039487.1"/>
    </source>
</evidence>
<dbReference type="Proteomes" id="UP000814033">
    <property type="component" value="Unassembled WGS sequence"/>
</dbReference>
<gene>
    <name evidence="1" type="ORF">FA95DRAFT_1019506</name>
</gene>
<sequence>MRRCQSTFPSVSPDFSISPTSRFVIRSRLRRSTAFLDRKERYRASQDRPSYVPPFDLQSKYTRNPTRHSVGVISPYDLALAARFAFHPYSSDRKLNNPSNSTVRLATNHVYSPAHPPCTLVFSASCLPCFRSYLSSLCQRPYDTDS</sequence>
<organism evidence="1 2">
    <name type="scientific">Auriscalpium vulgare</name>
    <dbReference type="NCBI Taxonomy" id="40419"/>
    <lineage>
        <taxon>Eukaryota</taxon>
        <taxon>Fungi</taxon>
        <taxon>Dikarya</taxon>
        <taxon>Basidiomycota</taxon>
        <taxon>Agaricomycotina</taxon>
        <taxon>Agaricomycetes</taxon>
        <taxon>Russulales</taxon>
        <taxon>Auriscalpiaceae</taxon>
        <taxon>Auriscalpium</taxon>
    </lineage>
</organism>
<accession>A0ACB8R6F3</accession>